<keyword evidence="2" id="KW-1185">Reference proteome</keyword>
<gene>
    <name evidence="1" type="ORF">O181_007254</name>
</gene>
<proteinExistence type="predicted"/>
<accession>A0A9Q3BLK8</accession>
<evidence type="ECO:0000313" key="2">
    <source>
        <dbReference type="Proteomes" id="UP000765509"/>
    </source>
</evidence>
<dbReference type="EMBL" id="AVOT02001613">
    <property type="protein sequence ID" value="MBW0467539.1"/>
    <property type="molecule type" value="Genomic_DNA"/>
</dbReference>
<organism evidence="1 2">
    <name type="scientific">Austropuccinia psidii MF-1</name>
    <dbReference type="NCBI Taxonomy" id="1389203"/>
    <lineage>
        <taxon>Eukaryota</taxon>
        <taxon>Fungi</taxon>
        <taxon>Dikarya</taxon>
        <taxon>Basidiomycota</taxon>
        <taxon>Pucciniomycotina</taxon>
        <taxon>Pucciniomycetes</taxon>
        <taxon>Pucciniales</taxon>
        <taxon>Sphaerophragmiaceae</taxon>
        <taxon>Austropuccinia</taxon>
    </lineage>
</organism>
<evidence type="ECO:0000313" key="1">
    <source>
        <dbReference type="EMBL" id="MBW0467539.1"/>
    </source>
</evidence>
<name>A0A9Q3BLK8_9BASI</name>
<dbReference type="AlphaFoldDB" id="A0A9Q3BLK8"/>
<dbReference type="Proteomes" id="UP000765509">
    <property type="component" value="Unassembled WGS sequence"/>
</dbReference>
<sequence>MLKWGEKAARSFHVEEVKIFHSLGQACGLPYLRLEVYLIIFQEESCFGHSYYLEIQKQDEKTFSDGEKASFQPKMGWNGPLDHQRRGSEWFFTSEYWLVVFTNPLCTLLGSDVLRCGFETTSAQFSPIQGENFRLGNTEPSSEMYDM</sequence>
<comment type="caution">
    <text evidence="1">The sequence shown here is derived from an EMBL/GenBank/DDBJ whole genome shotgun (WGS) entry which is preliminary data.</text>
</comment>
<protein>
    <submittedName>
        <fullName evidence="1">Uncharacterized protein</fullName>
    </submittedName>
</protein>
<reference evidence="1" key="1">
    <citation type="submission" date="2021-03" db="EMBL/GenBank/DDBJ databases">
        <title>Draft genome sequence of rust myrtle Austropuccinia psidii MF-1, a brazilian biotype.</title>
        <authorList>
            <person name="Quecine M.C."/>
            <person name="Pachon D.M.R."/>
            <person name="Bonatelli M.L."/>
            <person name="Correr F.H."/>
            <person name="Franceschini L.M."/>
            <person name="Leite T.F."/>
            <person name="Margarido G.R.A."/>
            <person name="Almeida C.A."/>
            <person name="Ferrarezi J.A."/>
            <person name="Labate C.A."/>
        </authorList>
    </citation>
    <scope>NUCLEOTIDE SEQUENCE</scope>
    <source>
        <strain evidence="1">MF-1</strain>
    </source>
</reference>